<organism evidence="7 8">
    <name type="scientific">Coccomyxa viridis</name>
    <dbReference type="NCBI Taxonomy" id="1274662"/>
    <lineage>
        <taxon>Eukaryota</taxon>
        <taxon>Viridiplantae</taxon>
        <taxon>Chlorophyta</taxon>
        <taxon>core chlorophytes</taxon>
        <taxon>Trebouxiophyceae</taxon>
        <taxon>Trebouxiophyceae incertae sedis</taxon>
        <taxon>Coccomyxaceae</taxon>
        <taxon>Coccomyxa</taxon>
    </lineage>
</organism>
<accession>A0ABP1FTL8</accession>
<sequence length="464" mass="50277">MAREGLEGPPEGGMSIDDMVLGPDGAGDENMCLERASAKYVCKDDRFRLQKKSYDNQYAQLYYCRLLRMQPGLTKRIQKEWPGTRVCKILDLPENQEVAVVGTIYKEMKLKPSILQEYNKDRGIETLTGHTSFVSDDDSLVLEDESARMALKGNAIAAGPLVTGVVAAVRGVSSANGDFQVKDVLHAGLQPQQSLPQASEDKYVALVSGLSMGDEGGETASVALLVDYLAGLLGGPQEHEQVAKIVRTVIAGGLLRSVEPILQAASMAKQRQQAAALAPIKEMDIALTQLAGAMDVDVMAGSTDPANHALPQQPLHSCLLPGAVSFPTLHRVTNPHEFEVDGVSFLGTSGQNVEDIDRYSTDEDRLRMLEHVLEWGHLAPTAPDTLTAYSFSDKDPFVIERAPHVLFAGNQPSFQSKVVEGQDGQKVRLICVPKFSSTGVLVLVNLRTLNVQPITFDARLDSSI</sequence>
<keyword evidence="4" id="KW-0539">Nucleus</keyword>
<evidence type="ECO:0000313" key="8">
    <source>
        <dbReference type="Proteomes" id="UP001497392"/>
    </source>
</evidence>
<keyword evidence="3" id="KW-0235">DNA replication</keyword>
<dbReference type="InterPro" id="IPR007185">
    <property type="entry name" value="DNA_pol_a/d/e_bsu"/>
</dbReference>
<dbReference type="Proteomes" id="UP001497392">
    <property type="component" value="Unassembled WGS sequence"/>
</dbReference>
<evidence type="ECO:0000256" key="2">
    <source>
        <dbReference type="ARBA" id="ARBA00006035"/>
    </source>
</evidence>
<evidence type="ECO:0000259" key="6">
    <source>
        <dbReference type="Pfam" id="PF18018"/>
    </source>
</evidence>
<gene>
    <name evidence="7" type="primary">g5730</name>
    <name evidence="7" type="ORF">VP750_LOCUS4907</name>
</gene>
<dbReference type="PANTHER" id="PTHR10416">
    <property type="entry name" value="DNA POLYMERASE DELTA SUBUNIT 2"/>
    <property type="match status" value="1"/>
</dbReference>
<feature type="domain" description="DNA polymerase delta subunit OB-fold" evidence="6">
    <location>
        <begin position="57"/>
        <end position="184"/>
    </location>
</feature>
<evidence type="ECO:0000256" key="1">
    <source>
        <dbReference type="ARBA" id="ARBA00004123"/>
    </source>
</evidence>
<dbReference type="Pfam" id="PF18018">
    <property type="entry name" value="DNA_pol_D_N"/>
    <property type="match status" value="1"/>
</dbReference>
<evidence type="ECO:0000256" key="3">
    <source>
        <dbReference type="ARBA" id="ARBA00022705"/>
    </source>
</evidence>
<dbReference type="EMBL" id="CAXHTA020000008">
    <property type="protein sequence ID" value="CAL5223248.1"/>
    <property type="molecule type" value="Genomic_DNA"/>
</dbReference>
<keyword evidence="8" id="KW-1185">Reference proteome</keyword>
<evidence type="ECO:0000256" key="4">
    <source>
        <dbReference type="ARBA" id="ARBA00023242"/>
    </source>
</evidence>
<feature type="domain" description="DNA polymerase alpha/delta/epsilon subunit B" evidence="5">
    <location>
        <begin position="204"/>
        <end position="415"/>
    </location>
</feature>
<comment type="similarity">
    <text evidence="2">Belongs to the DNA polymerase delta/II small subunit family.</text>
</comment>
<dbReference type="PANTHER" id="PTHR10416:SF0">
    <property type="entry name" value="DNA POLYMERASE DELTA SUBUNIT 2"/>
    <property type="match status" value="1"/>
</dbReference>
<evidence type="ECO:0000313" key="7">
    <source>
        <dbReference type="EMBL" id="CAL5223248.1"/>
    </source>
</evidence>
<dbReference type="InterPro" id="IPR040663">
    <property type="entry name" value="DNA_pol_D_N"/>
</dbReference>
<dbReference type="Gene3D" id="3.60.21.50">
    <property type="match status" value="1"/>
</dbReference>
<dbReference type="InterPro" id="IPR041863">
    <property type="entry name" value="PolD2_C"/>
</dbReference>
<dbReference type="Pfam" id="PF04042">
    <property type="entry name" value="DNA_pol_E_B"/>
    <property type="match status" value="1"/>
</dbReference>
<protein>
    <submittedName>
        <fullName evidence="7">G5730 protein</fullName>
    </submittedName>
</protein>
<comment type="subcellular location">
    <subcellularLocation>
        <location evidence="1">Nucleus</location>
    </subcellularLocation>
</comment>
<dbReference type="CDD" id="cd07387">
    <property type="entry name" value="MPP_PolD2_C"/>
    <property type="match status" value="1"/>
</dbReference>
<proteinExistence type="inferred from homology"/>
<comment type="caution">
    <text evidence="7">The sequence shown here is derived from an EMBL/GenBank/DDBJ whole genome shotgun (WGS) entry which is preliminary data.</text>
</comment>
<reference evidence="7 8" key="1">
    <citation type="submission" date="2024-06" db="EMBL/GenBank/DDBJ databases">
        <authorList>
            <person name="Kraege A."/>
            <person name="Thomma B."/>
        </authorList>
    </citation>
    <scope>NUCLEOTIDE SEQUENCE [LARGE SCALE GENOMIC DNA]</scope>
</reference>
<dbReference type="InterPro" id="IPR024826">
    <property type="entry name" value="DNA_pol_delta/II_ssu"/>
</dbReference>
<evidence type="ECO:0000259" key="5">
    <source>
        <dbReference type="Pfam" id="PF04042"/>
    </source>
</evidence>
<name>A0ABP1FTL8_9CHLO</name>